<evidence type="ECO:0000256" key="2">
    <source>
        <dbReference type="ARBA" id="ARBA00006275"/>
    </source>
</evidence>
<evidence type="ECO:0000256" key="4">
    <source>
        <dbReference type="ARBA" id="ARBA00023136"/>
    </source>
</evidence>
<evidence type="ECO:0000256" key="5">
    <source>
        <dbReference type="ARBA" id="ARBA00023237"/>
    </source>
</evidence>
<dbReference type="InterPro" id="IPR011990">
    <property type="entry name" value="TPR-like_helical_dom_sf"/>
</dbReference>
<dbReference type="Pfam" id="PF07980">
    <property type="entry name" value="SusD_RagB"/>
    <property type="match status" value="1"/>
</dbReference>
<organism evidence="8 9">
    <name type="scientific">Sphingobacterium siyangense</name>
    <dbReference type="NCBI Taxonomy" id="459529"/>
    <lineage>
        <taxon>Bacteria</taxon>
        <taxon>Pseudomonadati</taxon>
        <taxon>Bacteroidota</taxon>
        <taxon>Sphingobacteriia</taxon>
        <taxon>Sphingobacteriales</taxon>
        <taxon>Sphingobacteriaceae</taxon>
        <taxon>Sphingobacterium</taxon>
    </lineage>
</organism>
<gene>
    <name evidence="8" type="ORF">BCY89_25735</name>
</gene>
<dbReference type="PROSITE" id="PS51257">
    <property type="entry name" value="PROKAR_LIPOPROTEIN"/>
    <property type="match status" value="1"/>
</dbReference>
<evidence type="ECO:0008006" key="10">
    <source>
        <dbReference type="Google" id="ProtNLM"/>
    </source>
</evidence>
<dbReference type="SUPFAM" id="SSF48452">
    <property type="entry name" value="TPR-like"/>
    <property type="match status" value="1"/>
</dbReference>
<evidence type="ECO:0000256" key="3">
    <source>
        <dbReference type="ARBA" id="ARBA00022729"/>
    </source>
</evidence>
<evidence type="ECO:0000259" key="7">
    <source>
        <dbReference type="Pfam" id="PF14322"/>
    </source>
</evidence>
<accession>A0A420G1R3</accession>
<dbReference type="EMBL" id="MCAQ01000005">
    <property type="protein sequence ID" value="RKF39159.1"/>
    <property type="molecule type" value="Genomic_DNA"/>
</dbReference>
<dbReference type="InterPro" id="IPR033985">
    <property type="entry name" value="SusD-like_N"/>
</dbReference>
<name>A0A420G1R3_9SPHI</name>
<evidence type="ECO:0000313" key="9">
    <source>
        <dbReference type="Proteomes" id="UP000286402"/>
    </source>
</evidence>
<comment type="similarity">
    <text evidence="2">Belongs to the SusD family.</text>
</comment>
<feature type="domain" description="SusD-like N-terminal" evidence="7">
    <location>
        <begin position="23"/>
        <end position="226"/>
    </location>
</feature>
<evidence type="ECO:0000313" key="8">
    <source>
        <dbReference type="EMBL" id="RKF39159.1"/>
    </source>
</evidence>
<sequence length="485" mass="53747">MKKNNKISIAIIGAALVFSSCNKYLDKEPDNRTEINTIQKVAQLVGTAYPSADYLSFAESASDNAVDKGPGVGNSVDTRDRPYAWEDIIGAGTNTSSNYWNGCYEAISAANQALESIETYKLGAAANPYKGEALVARAYAHHMLAIFFAKNYEIGGANDSPGVPYVTKPGEKVLQQYERGTVKSTYENIVKDLEEGLSLLSPTAYKVPKYHFTPEAAHAFASRLYLFLGEWQKAVDHATQASGGDFLTKLRPINTTMQNQESAVFREGFTKSDVKSTLLLANCYSTWTYNESPRYGYGPALTAMFNTANVTGGTLANKVLSYSTANYTTYKWLYYFFYTGPGIGFPYIMQPLLTLDETLLNRAEAYAELGNYQASLDDLNTFYSTKIRNYVPSTHQVTLPKIMAFFSEADPKKGLVQTVLTAKKAEFLQEGLRWLDIARRNLTVVHNVIDAKGIETSIELKPGDPRRIFQLPEEVKLAGVELNPR</sequence>
<keyword evidence="4" id="KW-0472">Membrane</keyword>
<dbReference type="Pfam" id="PF14322">
    <property type="entry name" value="SusD-like_3"/>
    <property type="match status" value="1"/>
</dbReference>
<dbReference type="RefSeq" id="WP_120333632.1">
    <property type="nucleotide sequence ID" value="NZ_CP070350.1"/>
</dbReference>
<comment type="subcellular location">
    <subcellularLocation>
        <location evidence="1">Cell outer membrane</location>
    </subcellularLocation>
</comment>
<feature type="domain" description="RagB/SusD" evidence="6">
    <location>
        <begin position="267"/>
        <end position="439"/>
    </location>
</feature>
<keyword evidence="3" id="KW-0732">Signal</keyword>
<keyword evidence="9" id="KW-1185">Reference proteome</keyword>
<protein>
    <recommendedName>
        <fullName evidence="10">SusD-like starch-binding protein associating with outer membrane</fullName>
    </recommendedName>
</protein>
<reference evidence="8 9" key="1">
    <citation type="submission" date="2016-07" db="EMBL/GenBank/DDBJ databases">
        <title>Genome analysis of Sphingobacterium siyangense T12B17.</title>
        <authorList>
            <person name="Xu D."/>
            <person name="Su Y."/>
            <person name="Zheng S."/>
        </authorList>
    </citation>
    <scope>NUCLEOTIDE SEQUENCE [LARGE SCALE GENOMIC DNA]</scope>
    <source>
        <strain evidence="8 9">T12B17</strain>
    </source>
</reference>
<keyword evidence="5" id="KW-0998">Cell outer membrane</keyword>
<evidence type="ECO:0000259" key="6">
    <source>
        <dbReference type="Pfam" id="PF07980"/>
    </source>
</evidence>
<dbReference type="GO" id="GO:0009279">
    <property type="term" value="C:cell outer membrane"/>
    <property type="evidence" value="ECO:0007669"/>
    <property type="project" value="UniProtKB-SubCell"/>
</dbReference>
<comment type="caution">
    <text evidence="8">The sequence shown here is derived from an EMBL/GenBank/DDBJ whole genome shotgun (WGS) entry which is preliminary data.</text>
</comment>
<evidence type="ECO:0000256" key="1">
    <source>
        <dbReference type="ARBA" id="ARBA00004442"/>
    </source>
</evidence>
<dbReference type="AlphaFoldDB" id="A0A420G1R3"/>
<dbReference type="InterPro" id="IPR012944">
    <property type="entry name" value="SusD_RagB_dom"/>
</dbReference>
<dbReference type="Proteomes" id="UP000286402">
    <property type="component" value="Unassembled WGS sequence"/>
</dbReference>
<proteinExistence type="inferred from homology"/>
<dbReference type="Gene3D" id="1.25.40.390">
    <property type="match status" value="1"/>
</dbReference>